<reference evidence="2 3" key="1">
    <citation type="journal article" date="2016" name="Nat. Commun.">
        <title>Thousands of microbial genomes shed light on interconnected biogeochemical processes in an aquifer system.</title>
        <authorList>
            <person name="Anantharaman K."/>
            <person name="Brown C.T."/>
            <person name="Hug L.A."/>
            <person name="Sharon I."/>
            <person name="Castelle C.J."/>
            <person name="Probst A.J."/>
            <person name="Thomas B.C."/>
            <person name="Singh A."/>
            <person name="Wilkins M.J."/>
            <person name="Karaoz U."/>
            <person name="Brodie E.L."/>
            <person name="Williams K.H."/>
            <person name="Hubbard S.S."/>
            <person name="Banfield J.F."/>
        </authorList>
    </citation>
    <scope>NUCLEOTIDE SEQUENCE [LARGE SCALE GENOMIC DNA]</scope>
</reference>
<evidence type="ECO:0000256" key="1">
    <source>
        <dbReference type="SAM" id="Phobius"/>
    </source>
</evidence>
<evidence type="ECO:0000313" key="3">
    <source>
        <dbReference type="Proteomes" id="UP000176511"/>
    </source>
</evidence>
<keyword evidence="1" id="KW-0472">Membrane</keyword>
<dbReference type="STRING" id="1798491.A3C87_01580"/>
<comment type="caution">
    <text evidence="2">The sequence shown here is derived from an EMBL/GenBank/DDBJ whole genome shotgun (WGS) entry which is preliminary data.</text>
</comment>
<dbReference type="AlphaFoldDB" id="A0A1F6DIM5"/>
<feature type="transmembrane region" description="Helical" evidence="1">
    <location>
        <begin position="6"/>
        <end position="24"/>
    </location>
</feature>
<gene>
    <name evidence="2" type="ORF">A3C87_01580</name>
</gene>
<dbReference type="Gene3D" id="2.60.40.10">
    <property type="entry name" value="Immunoglobulins"/>
    <property type="match status" value="1"/>
</dbReference>
<evidence type="ECO:0008006" key="4">
    <source>
        <dbReference type="Google" id="ProtNLM"/>
    </source>
</evidence>
<dbReference type="Proteomes" id="UP000176511">
    <property type="component" value="Unassembled WGS sequence"/>
</dbReference>
<evidence type="ECO:0000313" key="2">
    <source>
        <dbReference type="EMBL" id="OGG61268.1"/>
    </source>
</evidence>
<proteinExistence type="predicted"/>
<dbReference type="EMBL" id="MFLE01000023">
    <property type="protein sequence ID" value="OGG61268.1"/>
    <property type="molecule type" value="Genomic_DNA"/>
</dbReference>
<sequence>MYHTYLKLFFSSILAILFIVYVGYQGRFFIIGPTLTVTEPSVVTQTSRSILVQGSVTHATLITVNGYPIDTDLAGNFSYPLVLPDGYSILTISARDRYGRERTETRSLFLAPEAATTTNQ</sequence>
<protein>
    <recommendedName>
        <fullName evidence="4">Bacterial Ig domain-containing protein</fullName>
    </recommendedName>
</protein>
<dbReference type="InterPro" id="IPR013783">
    <property type="entry name" value="Ig-like_fold"/>
</dbReference>
<organism evidence="2 3">
    <name type="scientific">Candidatus Kaiserbacteria bacterium RIFCSPHIGHO2_02_FULL_49_34</name>
    <dbReference type="NCBI Taxonomy" id="1798491"/>
    <lineage>
        <taxon>Bacteria</taxon>
        <taxon>Candidatus Kaiseribacteriota</taxon>
    </lineage>
</organism>
<keyword evidence="1" id="KW-0812">Transmembrane</keyword>
<accession>A0A1F6DIM5</accession>
<dbReference type="Pfam" id="PF09136">
    <property type="entry name" value="Glucodextran_B"/>
    <property type="match status" value="1"/>
</dbReference>
<name>A0A1F6DIM5_9BACT</name>
<keyword evidence="1" id="KW-1133">Transmembrane helix</keyword>